<dbReference type="Proteomes" id="UP000955338">
    <property type="component" value="Chromosome"/>
</dbReference>
<keyword evidence="3 4" id="KW-0479">Metal-binding</keyword>
<dbReference type="GO" id="GO:0046872">
    <property type="term" value="F:metal ion binding"/>
    <property type="evidence" value="ECO:0007669"/>
    <property type="project" value="UniProtKB-KW"/>
</dbReference>
<dbReference type="EMBL" id="CP022011">
    <property type="protein sequence ID" value="QDJ14886.1"/>
    <property type="molecule type" value="Genomic_DNA"/>
</dbReference>
<evidence type="ECO:0000256" key="3">
    <source>
        <dbReference type="ARBA" id="ARBA00022723"/>
    </source>
</evidence>
<sequence>MLNIELERIINQKLDATNISDYAPNGLQVEGRPQVKKIITGVTASQALIDYAVAQQADALLVHHGYFWKSENPCILGMKGRRIKTLLQNDLNLFAYHLPLDIHPSLGNNAQLAELLGIKELQPLESGKYSIPMKGKLVEPVNAKTFAALISAKLGRACLHCPPFSASGIEETEGLIQHIGICTGGGQGYIDLAASQGCDAFISGEVSEQTVHSAREQGIHFFAAGHHATERYGVKVLGEWLAAEYGFDVEFKDIDNPA</sequence>
<dbReference type="Pfam" id="PF01784">
    <property type="entry name" value="DUF34_NIF3"/>
    <property type="match status" value="1"/>
</dbReference>
<proteinExistence type="inferred from homology"/>
<name>A0A8D4J0G2_9PAST</name>
<evidence type="ECO:0000313" key="5">
    <source>
        <dbReference type="EMBL" id="QDJ14886.1"/>
    </source>
</evidence>
<feature type="binding site" evidence="4">
    <location>
        <position position="230"/>
    </location>
    <ligand>
        <name>a divalent metal cation</name>
        <dbReference type="ChEBI" id="CHEBI:60240"/>
        <label>1</label>
    </ligand>
</feature>
<organism evidence="5 6">
    <name type="scientific">Mergibacter septicus</name>
    <dbReference type="NCBI Taxonomy" id="221402"/>
    <lineage>
        <taxon>Bacteria</taxon>
        <taxon>Pseudomonadati</taxon>
        <taxon>Pseudomonadota</taxon>
        <taxon>Gammaproteobacteria</taxon>
        <taxon>Pasteurellales</taxon>
        <taxon>Pasteurellaceae</taxon>
        <taxon>Mergibacter</taxon>
    </lineage>
</organism>
<dbReference type="NCBIfam" id="TIGR00486">
    <property type="entry name" value="YbgI_SA1388"/>
    <property type="match status" value="1"/>
</dbReference>
<dbReference type="InterPro" id="IPR002678">
    <property type="entry name" value="DUF34/NIF3"/>
</dbReference>
<gene>
    <name evidence="5" type="ORF">CEP48_05335</name>
</gene>
<dbReference type="RefSeq" id="WP_261920593.1">
    <property type="nucleotide sequence ID" value="NZ_CP022011.1"/>
</dbReference>
<evidence type="ECO:0000256" key="1">
    <source>
        <dbReference type="ARBA" id="ARBA00006964"/>
    </source>
</evidence>
<dbReference type="PANTHER" id="PTHR13799">
    <property type="entry name" value="NGG1 INTERACTING FACTOR 3"/>
    <property type="match status" value="1"/>
</dbReference>
<dbReference type="GO" id="GO:0005737">
    <property type="term" value="C:cytoplasm"/>
    <property type="evidence" value="ECO:0007669"/>
    <property type="project" value="TreeGrafter"/>
</dbReference>
<dbReference type="AlphaFoldDB" id="A0A8D4J0G2"/>
<evidence type="ECO:0000313" key="6">
    <source>
        <dbReference type="Proteomes" id="UP000955338"/>
    </source>
</evidence>
<comment type="similarity">
    <text evidence="1">Belongs to the GTP cyclohydrolase I type 2/NIF3 family.</text>
</comment>
<reference evidence="5" key="1">
    <citation type="submission" date="2017-06" db="EMBL/GenBank/DDBJ databases">
        <title>Genome sequencing of pathogenic and non-pathogenic strains within Bisgaard taxon 40.</title>
        <authorList>
            <person name="Ladner J.T."/>
            <person name="Lovett S.P."/>
            <person name="Koroleva G."/>
            <person name="Lorch J.M."/>
        </authorList>
    </citation>
    <scope>NUCLEOTIDE SEQUENCE</scope>
    <source>
        <strain evidence="5">27576-1-I1</strain>
    </source>
</reference>
<feature type="binding site" evidence="4">
    <location>
        <position position="63"/>
    </location>
    <ligand>
        <name>a divalent metal cation</name>
        <dbReference type="ChEBI" id="CHEBI:60240"/>
        <label>1</label>
    </ligand>
</feature>
<dbReference type="PANTHER" id="PTHR13799:SF14">
    <property type="entry name" value="GTP CYCLOHYDROLASE 1 TYPE 2 HOMOLOG"/>
    <property type="match status" value="1"/>
</dbReference>
<evidence type="ECO:0000256" key="4">
    <source>
        <dbReference type="PIRSR" id="PIRSR602678-1"/>
    </source>
</evidence>
<keyword evidence="6" id="KW-1185">Reference proteome</keyword>
<dbReference type="Gene3D" id="3.40.1390.30">
    <property type="entry name" value="NIF3 (NGG1p interacting factor 3)-like"/>
    <property type="match status" value="2"/>
</dbReference>
<feature type="binding site" evidence="4">
    <location>
        <position position="101"/>
    </location>
    <ligand>
        <name>a divalent metal cation</name>
        <dbReference type="ChEBI" id="CHEBI:60240"/>
        <label>1</label>
    </ligand>
</feature>
<feature type="binding site" evidence="4">
    <location>
        <position position="226"/>
    </location>
    <ligand>
        <name>a divalent metal cation</name>
        <dbReference type="ChEBI" id="CHEBI:60240"/>
        <label>1</label>
    </ligand>
</feature>
<dbReference type="FunFam" id="3.40.1390.30:FF:000002">
    <property type="entry name" value="Nif3-like dinuclear metal center protein"/>
    <property type="match status" value="1"/>
</dbReference>
<accession>A0A8D4J0G2</accession>
<protein>
    <recommendedName>
        <fullName evidence="2">GTP cyclohydrolase 1 type 2 homolog</fullName>
    </recommendedName>
</protein>
<dbReference type="SUPFAM" id="SSF102705">
    <property type="entry name" value="NIF3 (NGG1p interacting factor 3)-like"/>
    <property type="match status" value="1"/>
</dbReference>
<evidence type="ECO:0000256" key="2">
    <source>
        <dbReference type="ARBA" id="ARBA00022112"/>
    </source>
</evidence>
<dbReference type="InterPro" id="IPR036069">
    <property type="entry name" value="DUF34/NIF3_sf"/>
</dbReference>
<feature type="binding site" evidence="4">
    <location>
        <position position="64"/>
    </location>
    <ligand>
        <name>a divalent metal cation</name>
        <dbReference type="ChEBI" id="CHEBI:60240"/>
        <label>2</label>
    </ligand>
</feature>